<dbReference type="AlphaFoldDB" id="A0A417YBI4"/>
<protein>
    <submittedName>
        <fullName evidence="1">Uncharacterized protein</fullName>
    </submittedName>
</protein>
<dbReference type="EMBL" id="QWEH01000017">
    <property type="protein sequence ID" value="RHW29965.1"/>
    <property type="molecule type" value="Genomic_DNA"/>
</dbReference>
<dbReference type="Proteomes" id="UP000285456">
    <property type="component" value="Unassembled WGS sequence"/>
</dbReference>
<gene>
    <name evidence="1" type="ORF">D1B32_19100</name>
</gene>
<evidence type="ECO:0000313" key="1">
    <source>
        <dbReference type="EMBL" id="RHW29965.1"/>
    </source>
</evidence>
<accession>A0A417YBI4</accession>
<name>A0A417YBI4_9BACI</name>
<reference evidence="1 2" key="1">
    <citation type="journal article" date="2007" name="Int. J. Syst. Evol. Microbiol.">
        <title>Oceanobacillus profundus sp. nov., isolated from a deep-sea sediment core.</title>
        <authorList>
            <person name="Kim Y.G."/>
            <person name="Choi D.H."/>
            <person name="Hyun S."/>
            <person name="Cho B.C."/>
        </authorList>
    </citation>
    <scope>NUCLEOTIDE SEQUENCE [LARGE SCALE GENOMIC DNA]</scope>
    <source>
        <strain evidence="1 2">DSM 18246</strain>
    </source>
</reference>
<sequence length="60" mass="7023">MNPSQIDIEFLLEKPIEYILSYPLPFPLPFLASIPTKFHKGRTKLRGEGESYKETQTLWI</sequence>
<keyword evidence="2" id="KW-1185">Reference proteome</keyword>
<evidence type="ECO:0000313" key="2">
    <source>
        <dbReference type="Proteomes" id="UP000285456"/>
    </source>
</evidence>
<comment type="caution">
    <text evidence="1">The sequence shown here is derived from an EMBL/GenBank/DDBJ whole genome shotgun (WGS) entry which is preliminary data.</text>
</comment>
<proteinExistence type="predicted"/>
<organism evidence="1 2">
    <name type="scientific">Oceanobacillus profundus</name>
    <dbReference type="NCBI Taxonomy" id="372463"/>
    <lineage>
        <taxon>Bacteria</taxon>
        <taxon>Bacillati</taxon>
        <taxon>Bacillota</taxon>
        <taxon>Bacilli</taxon>
        <taxon>Bacillales</taxon>
        <taxon>Bacillaceae</taxon>
        <taxon>Oceanobacillus</taxon>
    </lineage>
</organism>